<evidence type="ECO:0000313" key="3">
    <source>
        <dbReference type="Proteomes" id="UP000009279"/>
    </source>
</evidence>
<dbReference type="GeneID" id="18561830"/>
<dbReference type="Pfam" id="PF13539">
    <property type="entry name" value="Peptidase_M15_4"/>
    <property type="match status" value="1"/>
</dbReference>
<accession>G3MDN4</accession>
<evidence type="ECO:0000259" key="1">
    <source>
        <dbReference type="Pfam" id="PF13539"/>
    </source>
</evidence>
<dbReference type="InterPro" id="IPR009045">
    <property type="entry name" value="Zn_M74/Hedgehog-like"/>
</dbReference>
<feature type="domain" description="Peptidase M15C" evidence="1">
    <location>
        <begin position="75"/>
        <end position="137"/>
    </location>
</feature>
<dbReference type="EMBL" id="JN660814">
    <property type="protein sequence ID" value="AEO94248.1"/>
    <property type="molecule type" value="Genomic_DNA"/>
</dbReference>
<dbReference type="Proteomes" id="UP000009279">
    <property type="component" value="Segment"/>
</dbReference>
<dbReference type="InterPro" id="IPR039561">
    <property type="entry name" value="Peptidase_M15C"/>
</dbReference>
<organism evidence="2 3">
    <name type="scientific">Mycobacterium phage Dreamboat</name>
    <dbReference type="NCBI Taxonomy" id="1086749"/>
    <lineage>
        <taxon>Viruses</taxon>
        <taxon>Duplodnaviria</taxon>
        <taxon>Heunggongvirae</taxon>
        <taxon>Uroviricota</taxon>
        <taxon>Caudoviricetes</taxon>
        <taxon>Fromanvirus</taxon>
        <taxon>Fromanvirus jasper</taxon>
    </lineage>
</organism>
<protein>
    <submittedName>
        <fullName evidence="2">Lysin A</fullName>
    </submittedName>
</protein>
<gene>
    <name evidence="2" type="primary">10</name>
    <name evidence="2" type="ORF">DREAMBOAT_10</name>
</gene>
<dbReference type="Gene3D" id="3.30.1380.10">
    <property type="match status" value="1"/>
</dbReference>
<evidence type="ECO:0000313" key="2">
    <source>
        <dbReference type="EMBL" id="AEO94248.1"/>
    </source>
</evidence>
<dbReference type="GO" id="GO:0008233">
    <property type="term" value="F:peptidase activity"/>
    <property type="evidence" value="ECO:0007669"/>
    <property type="project" value="InterPro"/>
</dbReference>
<reference evidence="2 3" key="1">
    <citation type="journal article" date="2012" name="J. Virol.">
        <title>Complete Genome Sequences of 138 Mycobacteriophages.</title>
        <authorList>
            <consortium name="the Science Education Alliance Phage Hunters Advancing Genomics and Evolutionary Science Program"/>
            <consortium name="the KwaZulu-Natal Research Institute for Tuberculosis and HIV Mycobacterial Genetics Course Students"/>
            <consortium name="the Phage Hunters Integrating Research and Education Program"/>
            <person name="Hatfull G.F."/>
        </authorList>
    </citation>
    <scope>NUCLEOTIDE SEQUENCE [LARGE SCALE GENOMIC DNA]</scope>
</reference>
<proteinExistence type="predicted"/>
<dbReference type="InterPro" id="IPR023346">
    <property type="entry name" value="Lysozyme-like_dom_sf"/>
</dbReference>
<dbReference type="SUPFAM" id="SSF55166">
    <property type="entry name" value="Hedgehog/DD-peptidase"/>
    <property type="match status" value="1"/>
</dbReference>
<dbReference type="KEGG" id="vg:18561830"/>
<dbReference type="SUPFAM" id="SSF53955">
    <property type="entry name" value="Lysozyme-like"/>
    <property type="match status" value="1"/>
</dbReference>
<sequence length="489" mass="54231">MPRVVYGLTHSSNGWPMLNSDECEWTKIPGTSVTLQIAKGQPLAILRAFAADFHAYVEPLRDADSACWTPTNSVPSSNHLSGTAMDLNWNTHPFQIPDAGFDSAKLSRVRELLAFYEGMVFWGNDWTSPKDAMHFQLASRRNGGTFDTYGNPAVADFVARKIRADGFSTFRRGNAPVSAAPILAAATGLSEARAAEILPAVRDGLRESECTNVNRIAMWLAQIGHESGSFQYTEEIAKNGRYAPYIGRTWIQITWDYNYRAFSQWAYAFGMVPTPDYFVVNYRELADLKWAGIGPAWYWTVARPMNALVDAGAAATWKAGNVTYRGFEAVTAAINGGTNGLADRKARYNRALAQGDALLQLLHEEDDFLSALTDAEQRELLDLARQQAKYKRKSRSPLHWPHEGEVDTIAGLSWSTDANVHIQLVEKLAVIYGDPVSIALLYAVSNSDDPTNNPELAKRILKRVKPEDITAAQVQIQKWLAAEQKFHAA</sequence>
<name>G3MDN4_9CAUD</name>
<dbReference type="CDD" id="cd00325">
    <property type="entry name" value="chitinase_GH19"/>
    <property type="match status" value="1"/>
</dbReference>
<dbReference type="RefSeq" id="YP_009013999.1">
    <property type="nucleotide sequence ID" value="NC_023708.1"/>
</dbReference>
<dbReference type="Gene3D" id="1.10.530.10">
    <property type="match status" value="1"/>
</dbReference>